<dbReference type="Gene3D" id="3.40.50.1820">
    <property type="entry name" value="alpha/beta hydrolase"/>
    <property type="match status" value="1"/>
</dbReference>
<dbReference type="InterPro" id="IPR050654">
    <property type="entry name" value="AChE-related_enzymes"/>
</dbReference>
<evidence type="ECO:0000256" key="1">
    <source>
        <dbReference type="ARBA" id="ARBA00005964"/>
    </source>
</evidence>
<dbReference type="EMBL" id="JBBWRZ010000004">
    <property type="protein sequence ID" value="KAK8238634.1"/>
    <property type="molecule type" value="Genomic_DNA"/>
</dbReference>
<comment type="caution">
    <text evidence="5">The sequence shown here is derived from an EMBL/GenBank/DDBJ whole genome shotgun (WGS) entry which is preliminary data.</text>
</comment>
<keyword evidence="6" id="KW-1185">Reference proteome</keyword>
<evidence type="ECO:0000256" key="3">
    <source>
        <dbReference type="RuleBase" id="RU361235"/>
    </source>
</evidence>
<comment type="similarity">
    <text evidence="1 3">Belongs to the type-B carboxylesterase/lipase family.</text>
</comment>
<reference evidence="5 6" key="1">
    <citation type="submission" date="2024-04" db="EMBL/GenBank/DDBJ databases">
        <title>Phyllosticta paracitricarpa is synonymous to the EU quarantine fungus P. citricarpa based on phylogenomic analyses.</title>
        <authorList>
            <consortium name="Lawrence Berkeley National Laboratory"/>
            <person name="Van Ingen-Buijs V.A."/>
            <person name="Van Westerhoven A.C."/>
            <person name="Haridas S."/>
            <person name="Skiadas P."/>
            <person name="Martin F."/>
            <person name="Groenewald J.Z."/>
            <person name="Crous P.W."/>
            <person name="Seidl M.F."/>
        </authorList>
    </citation>
    <scope>NUCLEOTIDE SEQUENCE [LARGE SCALE GENOMIC DNA]</scope>
    <source>
        <strain evidence="5 6">CBS 123374</strain>
    </source>
</reference>
<feature type="chain" id="PRO_5044970850" description="Carboxylic ester hydrolase" evidence="3">
    <location>
        <begin position="26"/>
        <end position="511"/>
    </location>
</feature>
<accession>A0ABR1YUX0</accession>
<keyword evidence="3" id="KW-0732">Signal</keyword>
<proteinExistence type="inferred from homology"/>
<keyword evidence="2 3" id="KW-0378">Hydrolase</keyword>
<dbReference type="InterPro" id="IPR002018">
    <property type="entry name" value="CarbesteraseB"/>
</dbReference>
<dbReference type="InterPro" id="IPR019819">
    <property type="entry name" value="Carboxylesterase_B_CS"/>
</dbReference>
<gene>
    <name evidence="5" type="ORF">HDK90DRAFT_233006</name>
</gene>
<dbReference type="EC" id="3.1.1.-" evidence="3"/>
<dbReference type="Pfam" id="PF00135">
    <property type="entry name" value="COesterase"/>
    <property type="match status" value="2"/>
</dbReference>
<name>A0ABR1YUX0_9PEZI</name>
<feature type="domain" description="Carboxylesterase type B" evidence="4">
    <location>
        <begin position="378"/>
        <end position="488"/>
    </location>
</feature>
<feature type="signal peptide" evidence="3">
    <location>
        <begin position="1"/>
        <end position="25"/>
    </location>
</feature>
<dbReference type="InterPro" id="IPR029058">
    <property type="entry name" value="AB_hydrolase_fold"/>
</dbReference>
<dbReference type="PROSITE" id="PS00941">
    <property type="entry name" value="CARBOXYLESTERASE_B_2"/>
    <property type="match status" value="1"/>
</dbReference>
<protein>
    <recommendedName>
        <fullName evidence="3">Carboxylic ester hydrolase</fullName>
        <ecNumber evidence="3">3.1.1.-</ecNumber>
    </recommendedName>
</protein>
<evidence type="ECO:0000256" key="2">
    <source>
        <dbReference type="ARBA" id="ARBA00022801"/>
    </source>
</evidence>
<dbReference type="PANTHER" id="PTHR43918:SF4">
    <property type="entry name" value="CARBOXYLIC ESTER HYDROLASE"/>
    <property type="match status" value="1"/>
</dbReference>
<dbReference type="PROSITE" id="PS00122">
    <property type="entry name" value="CARBOXYLESTERASE_B_1"/>
    <property type="match status" value="1"/>
</dbReference>
<sequence>MDRSLARVGTAFCAAVTALAGSAVASTAGSVPTVRLDNGITVHGKVNQTASPDVAQYLGIPFAQPPLGSLRWEPPQAYRASGNEVINSTQLPPSCWQYVSVHPGILRTDAPQFMIGGAGTSEDCLTVSVWAPKTALETNASLPVLIWFYGGGFATGGVDVPYQIPDKWVQRNKDHIIVSFNYRLNIFGFPDAAGLDEVNLGLMDQRLAVEWTRDNIAKFGGNPDNMVIWGQSAGAVAVDYYNFAWPEEPIVKGLIMDSGTAHLDQLLSPDTPGLNFTFVASNLGCGNQTSPQAELACMRDVPAWKIEKFVAEYEDSGDSPSITFAPMVDGKLVFENYTERALNGEMSQLPAIIGFNDAEGLFLATYSPEGPNMTTAATLGYEYFLCPATKMTYERLAVGRTTHRYFYAGNFTNISPRPWMGAYHESELPLLFGTHADFRGNSTPFEYEVSHTMQDTWVAFARDPENGLDRLGWPAYAAKDGQVRKFAVDGVLAQMGNVSSVEAECQARGLL</sequence>
<evidence type="ECO:0000259" key="4">
    <source>
        <dbReference type="Pfam" id="PF00135"/>
    </source>
</evidence>
<evidence type="ECO:0000313" key="5">
    <source>
        <dbReference type="EMBL" id="KAK8238634.1"/>
    </source>
</evidence>
<dbReference type="SUPFAM" id="SSF53474">
    <property type="entry name" value="alpha/beta-Hydrolases"/>
    <property type="match status" value="1"/>
</dbReference>
<evidence type="ECO:0000313" key="6">
    <source>
        <dbReference type="Proteomes" id="UP001492380"/>
    </source>
</evidence>
<dbReference type="InterPro" id="IPR019826">
    <property type="entry name" value="Carboxylesterase_B_AS"/>
</dbReference>
<dbReference type="Proteomes" id="UP001492380">
    <property type="component" value="Unassembled WGS sequence"/>
</dbReference>
<feature type="domain" description="Carboxylesterase type B" evidence="4">
    <location>
        <begin position="32"/>
        <end position="373"/>
    </location>
</feature>
<dbReference type="PANTHER" id="PTHR43918">
    <property type="entry name" value="ACETYLCHOLINESTERASE"/>
    <property type="match status" value="1"/>
</dbReference>
<organism evidence="5 6">
    <name type="scientific">Phyllosticta capitalensis</name>
    <dbReference type="NCBI Taxonomy" id="121624"/>
    <lineage>
        <taxon>Eukaryota</taxon>
        <taxon>Fungi</taxon>
        <taxon>Dikarya</taxon>
        <taxon>Ascomycota</taxon>
        <taxon>Pezizomycotina</taxon>
        <taxon>Dothideomycetes</taxon>
        <taxon>Dothideomycetes incertae sedis</taxon>
        <taxon>Botryosphaeriales</taxon>
        <taxon>Phyllostictaceae</taxon>
        <taxon>Phyllosticta</taxon>
    </lineage>
</organism>